<dbReference type="CDD" id="cd16922">
    <property type="entry name" value="HATPase_EvgS-ArcB-TorS-like"/>
    <property type="match status" value="1"/>
</dbReference>
<comment type="caution">
    <text evidence="9">The sequence shown here is derived from an EMBL/GenBank/DDBJ whole genome shotgun (WGS) entry which is preliminary data.</text>
</comment>
<dbReference type="PANTHER" id="PTHR45339">
    <property type="entry name" value="HYBRID SIGNAL TRANSDUCTION HISTIDINE KINASE J"/>
    <property type="match status" value="1"/>
</dbReference>
<feature type="modified residue" description="4-aspartylphosphate" evidence="3">
    <location>
        <position position="623"/>
    </location>
</feature>
<evidence type="ECO:0000313" key="10">
    <source>
        <dbReference type="Proteomes" id="UP000700596"/>
    </source>
</evidence>
<dbReference type="SMART" id="SM00387">
    <property type="entry name" value="HATPase_c"/>
    <property type="match status" value="1"/>
</dbReference>
<dbReference type="InterPro" id="IPR036097">
    <property type="entry name" value="HisK_dim/P_sf"/>
</dbReference>
<dbReference type="PROSITE" id="PS50113">
    <property type="entry name" value="PAC"/>
    <property type="match status" value="1"/>
</dbReference>
<evidence type="ECO:0000313" key="9">
    <source>
        <dbReference type="EMBL" id="KAH7122414.1"/>
    </source>
</evidence>
<dbReference type="Gene3D" id="1.10.287.130">
    <property type="match status" value="1"/>
</dbReference>
<protein>
    <submittedName>
        <fullName evidence="9">Sensor histidine kinase-like protein/response regulator Fos-1</fullName>
    </submittedName>
</protein>
<dbReference type="NCBIfam" id="TIGR00229">
    <property type="entry name" value="sensory_box"/>
    <property type="match status" value="1"/>
</dbReference>
<dbReference type="InterPro" id="IPR003594">
    <property type="entry name" value="HATPase_dom"/>
</dbReference>
<dbReference type="SMART" id="SM00091">
    <property type="entry name" value="PAS"/>
    <property type="match status" value="2"/>
</dbReference>
<dbReference type="PROSITE" id="PS50110">
    <property type="entry name" value="RESPONSE_REGULATORY"/>
    <property type="match status" value="1"/>
</dbReference>
<dbReference type="SUPFAM" id="SSF55874">
    <property type="entry name" value="ATPase domain of HSP90 chaperone/DNA topoisomerase II/histidine kinase"/>
    <property type="match status" value="1"/>
</dbReference>
<dbReference type="Pfam" id="PF02518">
    <property type="entry name" value="HATPase_c"/>
    <property type="match status" value="1"/>
</dbReference>
<evidence type="ECO:0000259" key="8">
    <source>
        <dbReference type="PROSITE" id="PS50113"/>
    </source>
</evidence>
<evidence type="ECO:0000256" key="4">
    <source>
        <dbReference type="SAM" id="MobiDB-lite"/>
    </source>
</evidence>
<dbReference type="SMART" id="SM00388">
    <property type="entry name" value="HisKA"/>
    <property type="match status" value="1"/>
</dbReference>
<dbReference type="InterPro" id="IPR004358">
    <property type="entry name" value="Sig_transdc_His_kin-like_C"/>
</dbReference>
<dbReference type="PROSITE" id="PS50112">
    <property type="entry name" value="PAS"/>
    <property type="match status" value="1"/>
</dbReference>
<dbReference type="InterPro" id="IPR011006">
    <property type="entry name" value="CheY-like_superfamily"/>
</dbReference>
<keyword evidence="2" id="KW-0902">Two-component regulatory system</keyword>
<dbReference type="OrthoDB" id="60033at2759"/>
<dbReference type="InterPro" id="IPR000700">
    <property type="entry name" value="PAS-assoc_C"/>
</dbReference>
<feature type="domain" description="PAC" evidence="8">
    <location>
        <begin position="249"/>
        <end position="300"/>
    </location>
</feature>
<dbReference type="Pfam" id="PF00512">
    <property type="entry name" value="HisKA"/>
    <property type="match status" value="1"/>
</dbReference>
<keyword evidence="1 3" id="KW-0597">Phosphoprotein</keyword>
<dbReference type="SUPFAM" id="SSF55785">
    <property type="entry name" value="PYP-like sensor domain (PAS domain)"/>
    <property type="match status" value="2"/>
</dbReference>
<dbReference type="Gene3D" id="3.40.50.2300">
    <property type="match status" value="1"/>
</dbReference>
<evidence type="ECO:0000259" key="7">
    <source>
        <dbReference type="PROSITE" id="PS50112"/>
    </source>
</evidence>
<dbReference type="InterPro" id="IPR036890">
    <property type="entry name" value="HATPase_C_sf"/>
</dbReference>
<dbReference type="InterPro" id="IPR001610">
    <property type="entry name" value="PAC"/>
</dbReference>
<dbReference type="CDD" id="cd00130">
    <property type="entry name" value="PAS"/>
    <property type="match status" value="1"/>
</dbReference>
<dbReference type="AlphaFoldDB" id="A0A9P9DP12"/>
<evidence type="ECO:0000259" key="5">
    <source>
        <dbReference type="PROSITE" id="PS50109"/>
    </source>
</evidence>
<dbReference type="Proteomes" id="UP000700596">
    <property type="component" value="Unassembled WGS sequence"/>
</dbReference>
<dbReference type="SMART" id="SM00086">
    <property type="entry name" value="PAC"/>
    <property type="match status" value="2"/>
</dbReference>
<keyword evidence="9" id="KW-0418">Kinase</keyword>
<evidence type="ECO:0000256" key="3">
    <source>
        <dbReference type="PROSITE-ProRule" id="PRU00169"/>
    </source>
</evidence>
<feature type="region of interest" description="Disordered" evidence="4">
    <location>
        <begin position="16"/>
        <end position="41"/>
    </location>
</feature>
<feature type="domain" description="Histidine kinase" evidence="5">
    <location>
        <begin position="315"/>
        <end position="536"/>
    </location>
</feature>
<dbReference type="InterPro" id="IPR000014">
    <property type="entry name" value="PAS"/>
</dbReference>
<reference evidence="9" key="1">
    <citation type="journal article" date="2021" name="Nat. Commun.">
        <title>Genetic determinants of endophytism in the Arabidopsis root mycobiome.</title>
        <authorList>
            <person name="Mesny F."/>
            <person name="Miyauchi S."/>
            <person name="Thiergart T."/>
            <person name="Pickel B."/>
            <person name="Atanasova L."/>
            <person name="Karlsson M."/>
            <person name="Huettel B."/>
            <person name="Barry K.W."/>
            <person name="Haridas S."/>
            <person name="Chen C."/>
            <person name="Bauer D."/>
            <person name="Andreopoulos W."/>
            <person name="Pangilinan J."/>
            <person name="LaButti K."/>
            <person name="Riley R."/>
            <person name="Lipzen A."/>
            <person name="Clum A."/>
            <person name="Drula E."/>
            <person name="Henrissat B."/>
            <person name="Kohler A."/>
            <person name="Grigoriev I.V."/>
            <person name="Martin F.M."/>
            <person name="Hacquard S."/>
        </authorList>
    </citation>
    <scope>NUCLEOTIDE SEQUENCE</scope>
    <source>
        <strain evidence="9">MPI-CAGE-CH-0243</strain>
    </source>
</reference>
<dbReference type="PRINTS" id="PR00344">
    <property type="entry name" value="BCTRLSENSOR"/>
</dbReference>
<dbReference type="InterPro" id="IPR013656">
    <property type="entry name" value="PAS_4"/>
</dbReference>
<dbReference type="InterPro" id="IPR001789">
    <property type="entry name" value="Sig_transdc_resp-reg_receiver"/>
</dbReference>
<feature type="compositionally biased region" description="Low complexity" evidence="4">
    <location>
        <begin position="16"/>
        <end position="28"/>
    </location>
</feature>
<dbReference type="Gene3D" id="3.30.450.20">
    <property type="entry name" value="PAS domain"/>
    <property type="match status" value="2"/>
</dbReference>
<dbReference type="InterPro" id="IPR003661">
    <property type="entry name" value="HisK_dim/P_dom"/>
</dbReference>
<feature type="domain" description="Response regulatory" evidence="6">
    <location>
        <begin position="573"/>
        <end position="688"/>
    </location>
</feature>
<feature type="domain" description="PAS" evidence="7">
    <location>
        <begin position="174"/>
        <end position="247"/>
    </location>
</feature>
<name>A0A9P9DP12_9PLEO</name>
<keyword evidence="10" id="KW-1185">Reference proteome</keyword>
<dbReference type="PANTHER" id="PTHR45339:SF1">
    <property type="entry name" value="HYBRID SIGNAL TRANSDUCTION HISTIDINE KINASE J"/>
    <property type="match status" value="1"/>
</dbReference>
<dbReference type="SMART" id="SM00448">
    <property type="entry name" value="REC"/>
    <property type="match status" value="1"/>
</dbReference>
<proteinExistence type="predicted"/>
<sequence length="694" mass="76808">MFSTLSGGVQFTPLLPAAAPPTTTSPSPTKGPTVVDQAVPSSLDDDDPALALFCRTPIPTVVLDPSRVIRQVSHSYLDVSGACGRDQILGLTIDELLDKTLTLPSLSTARKAIRASEETKRPYTLNQVQADGTTWAIRTVPLYHHGRLQYVQMELTDITEERRKQLELEEKLYANETFRILVETVKDYAIFMLDPKGYIATWNAGAHKFKGYTKDEIIGKHFSNFYGKEDRESGKPARELADALRDGRVEDEGWRYRKDGTRFWANVIITPIYRDDVLLGFAKVTRDLSERRKAEADLIAAYEESSKLKSEFLANMSHEIRTPMHGMLSALTLLRDTHLDTEQVELARVMEDSGEVLVQVINDILDYSKLAQGCFSISHDIINVADIIQSVFRSHIKSSKPELKLEIQLDPELPVAAEGDSLRYRQVVQNLMSNATKFTEDGYVRVNATLQEKDDEAYTILTEVIDSGVGIPSDVSGALFRPFTQFDNSATKRFKGTGLGLSICKSLASLMDGDIGFYPNPEGHGSVFYFTAKLKRIQQMTMIDHLQQKLDNATISPVDSPMDEIRLIASSKTVLLAEDNPINQKVMLKILNGLGFGNINVAGDGKEAVSIAGKTSHDLILMDINMPVLDGVGATKEIRRAGIATPIIAMTANALKGQAETYIAKGMTAYVSKPVDRKLLVNVILNCFKDSIPE</sequence>
<dbReference type="Pfam" id="PF08448">
    <property type="entry name" value="PAS_4"/>
    <property type="match status" value="1"/>
</dbReference>
<dbReference type="SUPFAM" id="SSF52172">
    <property type="entry name" value="CheY-like"/>
    <property type="match status" value="1"/>
</dbReference>
<dbReference type="GO" id="GO:0000155">
    <property type="term" value="F:phosphorelay sensor kinase activity"/>
    <property type="evidence" value="ECO:0007669"/>
    <property type="project" value="InterPro"/>
</dbReference>
<dbReference type="InterPro" id="IPR035965">
    <property type="entry name" value="PAS-like_dom_sf"/>
</dbReference>
<dbReference type="Gene3D" id="3.30.565.10">
    <property type="entry name" value="Histidine kinase-like ATPase, C-terminal domain"/>
    <property type="match status" value="1"/>
</dbReference>
<evidence type="ECO:0000259" key="6">
    <source>
        <dbReference type="PROSITE" id="PS50110"/>
    </source>
</evidence>
<gene>
    <name evidence="9" type="ORF">B0J11DRAFT_559605</name>
</gene>
<accession>A0A9P9DP12</accession>
<dbReference type="Pfam" id="PF13426">
    <property type="entry name" value="PAS_9"/>
    <property type="match status" value="1"/>
</dbReference>
<dbReference type="SUPFAM" id="SSF47384">
    <property type="entry name" value="Homodimeric domain of signal transducing histidine kinase"/>
    <property type="match status" value="1"/>
</dbReference>
<dbReference type="CDD" id="cd00082">
    <property type="entry name" value="HisKA"/>
    <property type="match status" value="1"/>
</dbReference>
<dbReference type="Pfam" id="PF00072">
    <property type="entry name" value="Response_reg"/>
    <property type="match status" value="1"/>
</dbReference>
<organism evidence="9 10">
    <name type="scientific">Dendryphion nanum</name>
    <dbReference type="NCBI Taxonomy" id="256645"/>
    <lineage>
        <taxon>Eukaryota</taxon>
        <taxon>Fungi</taxon>
        <taxon>Dikarya</taxon>
        <taxon>Ascomycota</taxon>
        <taxon>Pezizomycotina</taxon>
        <taxon>Dothideomycetes</taxon>
        <taxon>Pleosporomycetidae</taxon>
        <taxon>Pleosporales</taxon>
        <taxon>Torulaceae</taxon>
        <taxon>Dendryphion</taxon>
    </lineage>
</organism>
<dbReference type="InterPro" id="IPR005467">
    <property type="entry name" value="His_kinase_dom"/>
</dbReference>
<keyword evidence="9" id="KW-0808">Transferase</keyword>
<dbReference type="FunFam" id="3.30.450.20:FF:000136">
    <property type="entry name" value="Sensor histidine kinase/response regulator Fos-1"/>
    <property type="match status" value="1"/>
</dbReference>
<dbReference type="CDD" id="cd17546">
    <property type="entry name" value="REC_hyHK_CKI1_RcsC-like"/>
    <property type="match status" value="1"/>
</dbReference>
<evidence type="ECO:0000256" key="1">
    <source>
        <dbReference type="ARBA" id="ARBA00022553"/>
    </source>
</evidence>
<dbReference type="PROSITE" id="PS50109">
    <property type="entry name" value="HIS_KIN"/>
    <property type="match status" value="1"/>
</dbReference>
<dbReference type="EMBL" id="JAGMWT010000009">
    <property type="protein sequence ID" value="KAH7122414.1"/>
    <property type="molecule type" value="Genomic_DNA"/>
</dbReference>
<evidence type="ECO:0000256" key="2">
    <source>
        <dbReference type="ARBA" id="ARBA00023012"/>
    </source>
</evidence>